<keyword evidence="2" id="KW-1185">Reference proteome</keyword>
<dbReference type="PROSITE" id="PS51257">
    <property type="entry name" value="PROKAR_LIPOPROTEIN"/>
    <property type="match status" value="1"/>
</dbReference>
<organism evidence="1 2">
    <name type="scientific">Flaviaesturariibacter amylovorans</name>
    <dbReference type="NCBI Taxonomy" id="1084520"/>
    <lineage>
        <taxon>Bacteria</taxon>
        <taxon>Pseudomonadati</taxon>
        <taxon>Bacteroidota</taxon>
        <taxon>Chitinophagia</taxon>
        <taxon>Chitinophagales</taxon>
        <taxon>Chitinophagaceae</taxon>
        <taxon>Flaviaestuariibacter</taxon>
    </lineage>
</organism>
<evidence type="ECO:0000313" key="1">
    <source>
        <dbReference type="EMBL" id="GAA4326596.1"/>
    </source>
</evidence>
<dbReference type="EMBL" id="BAABGY010000006">
    <property type="protein sequence ID" value="GAA4326596.1"/>
    <property type="molecule type" value="Genomic_DNA"/>
</dbReference>
<proteinExistence type="predicted"/>
<evidence type="ECO:0008006" key="3">
    <source>
        <dbReference type="Google" id="ProtNLM"/>
    </source>
</evidence>
<name>A0ABP8GLK4_9BACT</name>
<evidence type="ECO:0000313" key="2">
    <source>
        <dbReference type="Proteomes" id="UP001501725"/>
    </source>
</evidence>
<comment type="caution">
    <text evidence="1">The sequence shown here is derived from an EMBL/GenBank/DDBJ whole genome shotgun (WGS) entry which is preliminary data.</text>
</comment>
<sequence>MRNTFLLLILGTSLIGGTIVSCTREHIAPPQAPPVPMTYTDFKDSAIRFGKHASFDLDQNGSADIGFSTLLVSDPLTQTDKRQWYAFGTFNTFFAVNNNEEMPFLGVNVPITKDAFSGYEWYNASSIVIAQQVLSNTEPPRWEGTWKEATHRYFPLQVKRGDSLYHGWAEISFRTADQQLYLHRAGLATVAGAAVRTGQ</sequence>
<gene>
    <name evidence="1" type="ORF">GCM10023184_15320</name>
</gene>
<reference evidence="2" key="1">
    <citation type="journal article" date="2019" name="Int. J. Syst. Evol. Microbiol.">
        <title>The Global Catalogue of Microorganisms (GCM) 10K type strain sequencing project: providing services to taxonomists for standard genome sequencing and annotation.</title>
        <authorList>
            <consortium name="The Broad Institute Genomics Platform"/>
            <consortium name="The Broad Institute Genome Sequencing Center for Infectious Disease"/>
            <person name="Wu L."/>
            <person name="Ma J."/>
        </authorList>
    </citation>
    <scope>NUCLEOTIDE SEQUENCE [LARGE SCALE GENOMIC DNA]</scope>
    <source>
        <strain evidence="2">JCM 17919</strain>
    </source>
</reference>
<dbReference type="RefSeq" id="WP_345254812.1">
    <property type="nucleotide sequence ID" value="NZ_BAABGY010000006.1"/>
</dbReference>
<dbReference type="Proteomes" id="UP001501725">
    <property type="component" value="Unassembled WGS sequence"/>
</dbReference>
<protein>
    <recommendedName>
        <fullName evidence="3">Lipoprotein</fullName>
    </recommendedName>
</protein>
<accession>A0ABP8GLK4</accession>